<dbReference type="Gene3D" id="3.90.550.50">
    <property type="match status" value="1"/>
</dbReference>
<dbReference type="HAMAP" id="MF_03043">
    <property type="entry name" value="QTRT2"/>
    <property type="match status" value="1"/>
</dbReference>
<dbReference type="Pfam" id="PF13334">
    <property type="entry name" value="DUF4094"/>
    <property type="match status" value="1"/>
</dbReference>
<comment type="similarity">
    <text evidence="4">Belongs to the glycosyltransferase 31 family.</text>
</comment>
<dbReference type="PANTHER" id="PTHR46064">
    <property type="entry name" value="QUEUINE TRNA-RIBOSYLTRANSFERASE ACCESSORY SUBUNIT 2"/>
    <property type="match status" value="1"/>
</dbReference>
<keyword evidence="16" id="KW-0464">Manganese</keyword>
<keyword evidence="23" id="KW-1185">Reference proteome</keyword>
<feature type="domain" description="tRNA-guanine(15) transglycosylase-like" evidence="20">
    <location>
        <begin position="10"/>
        <end position="373"/>
    </location>
</feature>
<dbReference type="InterPro" id="IPR025298">
    <property type="entry name" value="DUF4094"/>
</dbReference>
<dbReference type="InterPro" id="IPR028592">
    <property type="entry name" value="QTRTD1"/>
</dbReference>
<evidence type="ECO:0000256" key="4">
    <source>
        <dbReference type="ARBA" id="ARBA00008661"/>
    </source>
</evidence>
<feature type="binding site" evidence="17">
    <location>
        <position position="325"/>
    </location>
    <ligand>
        <name>Zn(2+)</name>
        <dbReference type="ChEBI" id="CHEBI:29105"/>
    </ligand>
</feature>
<keyword evidence="12" id="KW-0735">Signal-anchor</keyword>
<proteinExistence type="inferred from homology"/>
<evidence type="ECO:0000259" key="21">
    <source>
        <dbReference type="Pfam" id="PF13334"/>
    </source>
</evidence>
<evidence type="ECO:0000313" key="22">
    <source>
        <dbReference type="EMBL" id="KAG9457012.1"/>
    </source>
</evidence>
<keyword evidence="11 17" id="KW-0862">Zinc</keyword>
<keyword evidence="9 17" id="KW-0819">tRNA processing</keyword>
<dbReference type="SUPFAM" id="SSF51713">
    <property type="entry name" value="tRNA-guanine transglycosylase"/>
    <property type="match status" value="1"/>
</dbReference>
<dbReference type="GO" id="GO:0008479">
    <property type="term" value="F:tRNA-guanosine(34) queuine transglycosylase activity"/>
    <property type="evidence" value="ECO:0007669"/>
    <property type="project" value="UniProtKB-UniRule"/>
</dbReference>
<evidence type="ECO:0000256" key="5">
    <source>
        <dbReference type="ARBA" id="ARBA00022490"/>
    </source>
</evidence>
<organism evidence="22 23">
    <name type="scientific">Aristolochia fimbriata</name>
    <name type="common">White veined hardy Dutchman's pipe vine</name>
    <dbReference type="NCBI Taxonomy" id="158543"/>
    <lineage>
        <taxon>Eukaryota</taxon>
        <taxon>Viridiplantae</taxon>
        <taxon>Streptophyta</taxon>
        <taxon>Embryophyta</taxon>
        <taxon>Tracheophyta</taxon>
        <taxon>Spermatophyta</taxon>
        <taxon>Magnoliopsida</taxon>
        <taxon>Magnoliidae</taxon>
        <taxon>Piperales</taxon>
        <taxon>Aristolochiaceae</taxon>
        <taxon>Aristolochia</taxon>
    </lineage>
</organism>
<comment type="cofactor">
    <cofactor evidence="1">
        <name>Mn(2+)</name>
        <dbReference type="ChEBI" id="CHEBI:29035"/>
    </cofactor>
</comment>
<keyword evidence="5 17" id="KW-0963">Cytoplasm</keyword>
<evidence type="ECO:0000256" key="9">
    <source>
        <dbReference type="ARBA" id="ARBA00022694"/>
    </source>
</evidence>
<keyword evidence="8" id="KW-0812">Transmembrane</keyword>
<evidence type="ECO:0000256" key="3">
    <source>
        <dbReference type="ARBA" id="ARBA00004922"/>
    </source>
</evidence>
<dbReference type="InterPro" id="IPR036511">
    <property type="entry name" value="TGT-like_sf"/>
</dbReference>
<evidence type="ECO:0000313" key="23">
    <source>
        <dbReference type="Proteomes" id="UP000825729"/>
    </source>
</evidence>
<evidence type="ECO:0000256" key="14">
    <source>
        <dbReference type="ARBA" id="ARBA00023034"/>
    </source>
</evidence>
<accession>A0AAV7F783</accession>
<evidence type="ECO:0000256" key="8">
    <source>
        <dbReference type="ARBA" id="ARBA00022692"/>
    </source>
</evidence>
<dbReference type="GO" id="GO:0046872">
    <property type="term" value="F:metal ion binding"/>
    <property type="evidence" value="ECO:0007669"/>
    <property type="project" value="UniProtKB-KW"/>
</dbReference>
<dbReference type="Proteomes" id="UP000825729">
    <property type="component" value="Unassembled WGS sequence"/>
</dbReference>
<dbReference type="EMBL" id="JAINDJ010000002">
    <property type="protein sequence ID" value="KAG9457012.1"/>
    <property type="molecule type" value="Genomic_DNA"/>
</dbReference>
<keyword evidence="10 17" id="KW-0479">Metal-binding</keyword>
<dbReference type="PANTHER" id="PTHR46064:SF1">
    <property type="entry name" value="QUEUINE TRNA-RIBOSYLTRANSFERASE ACCESSORY SUBUNIT 2"/>
    <property type="match status" value="1"/>
</dbReference>
<dbReference type="NCBIfam" id="TIGR00449">
    <property type="entry name" value="tgt_general"/>
    <property type="match status" value="1"/>
</dbReference>
<dbReference type="AlphaFoldDB" id="A0AAV7F783"/>
<protein>
    <recommendedName>
        <fullName evidence="17">Queuine tRNA-ribosyltransferase accessory subunit 2</fullName>
    </recommendedName>
    <alternativeName>
        <fullName evidence="17">Queuine tRNA-ribosyltransferase domain-containing protein 1</fullName>
    </alternativeName>
</protein>
<evidence type="ECO:0000256" key="17">
    <source>
        <dbReference type="HAMAP-Rule" id="MF_03043"/>
    </source>
</evidence>
<comment type="cofactor">
    <cofactor evidence="17">
        <name>Zn(2+)</name>
        <dbReference type="ChEBI" id="CHEBI:29105"/>
    </cofactor>
    <text evidence="17">Binds 1 zinc ion per subunit.</text>
</comment>
<comment type="subunit">
    <text evidence="17">Heterodimer of a catalytic subunit and an accessory subunit.</text>
</comment>
<comment type="subcellular location">
    <subcellularLocation>
        <location evidence="17">Cytoplasm</location>
    </subcellularLocation>
    <subcellularLocation>
        <location evidence="2">Golgi apparatus membrane</location>
        <topology evidence="2">Single-pass type II membrane protein</topology>
    </subcellularLocation>
</comment>
<evidence type="ECO:0000256" key="13">
    <source>
        <dbReference type="ARBA" id="ARBA00022989"/>
    </source>
</evidence>
<dbReference type="FunFam" id="3.20.20.105:FF:000003">
    <property type="entry name" value="Queuine tRNA-ribosyltransferase accessory subunit 2"/>
    <property type="match status" value="1"/>
</dbReference>
<keyword evidence="7" id="KW-0808">Transferase</keyword>
<comment type="function">
    <text evidence="17">Non-catalytic subunit of the queuine tRNA-ribosyltransferase (TGT) that catalyzes the base-exchange of a guanine (G) residue with queuine (Q) at position 34 (anticodon wobble position) in tRNAs with GU(N) anticodons (tRNA-Asp, -Asn, -His and -Tyr), resulting in the hypermodified nucleoside queuosine (7-(((4,5-cis-dihydroxy-2-cyclopenten-1-yl)amino)methyl)-7-deazaguanosine).</text>
</comment>
<feature type="coiled-coil region" evidence="18">
    <location>
        <begin position="442"/>
        <end position="469"/>
    </location>
</feature>
<dbReference type="Pfam" id="PF01762">
    <property type="entry name" value="Galactosyl_T"/>
    <property type="match status" value="1"/>
</dbReference>
<evidence type="ECO:0000256" key="7">
    <source>
        <dbReference type="ARBA" id="ARBA00022679"/>
    </source>
</evidence>
<dbReference type="InterPro" id="IPR002659">
    <property type="entry name" value="Glyco_trans_31"/>
</dbReference>
<keyword evidence="18" id="KW-0175">Coiled coil</keyword>
<dbReference type="InterPro" id="IPR002616">
    <property type="entry name" value="tRNA_ribo_trans-like"/>
</dbReference>
<dbReference type="GO" id="GO:0016758">
    <property type="term" value="F:hexosyltransferase activity"/>
    <property type="evidence" value="ECO:0007669"/>
    <property type="project" value="InterPro"/>
</dbReference>
<dbReference type="GO" id="GO:0000139">
    <property type="term" value="C:Golgi membrane"/>
    <property type="evidence" value="ECO:0007669"/>
    <property type="project" value="UniProtKB-SubCell"/>
</dbReference>
<dbReference type="FunFam" id="3.90.550.50:FF:000002">
    <property type="entry name" value="Hexosyltransferase"/>
    <property type="match status" value="1"/>
</dbReference>
<feature type="domain" description="DUF4094" evidence="21">
    <location>
        <begin position="389"/>
        <end position="468"/>
    </location>
</feature>
<comment type="similarity">
    <text evidence="17">Belongs to the queuine tRNA-ribosyltransferase family. QTRT2 subfamily.</text>
</comment>
<evidence type="ECO:0000256" key="10">
    <source>
        <dbReference type="ARBA" id="ARBA00022723"/>
    </source>
</evidence>
<keyword evidence="13" id="KW-1133">Transmembrane helix</keyword>
<name>A0AAV7F783_ARIFI</name>
<evidence type="ECO:0000256" key="12">
    <source>
        <dbReference type="ARBA" id="ARBA00022968"/>
    </source>
</evidence>
<dbReference type="Pfam" id="PF01702">
    <property type="entry name" value="TGT"/>
    <property type="match status" value="1"/>
</dbReference>
<feature type="binding site" evidence="17">
    <location>
        <position position="354"/>
    </location>
    <ligand>
        <name>Zn(2+)</name>
        <dbReference type="ChEBI" id="CHEBI:29105"/>
    </ligand>
</feature>
<gene>
    <name evidence="22" type="ORF">H6P81_001520</name>
</gene>
<feature type="compositionally biased region" description="Polar residues" evidence="19">
    <location>
        <begin position="392"/>
        <end position="403"/>
    </location>
</feature>
<keyword evidence="6" id="KW-0328">Glycosyltransferase</keyword>
<evidence type="ECO:0000256" key="16">
    <source>
        <dbReference type="ARBA" id="ARBA00023211"/>
    </source>
</evidence>
<dbReference type="GO" id="GO:0006400">
    <property type="term" value="P:tRNA modification"/>
    <property type="evidence" value="ECO:0007669"/>
    <property type="project" value="InterPro"/>
</dbReference>
<feature type="region of interest" description="Disordered" evidence="19">
    <location>
        <begin position="380"/>
        <end position="411"/>
    </location>
</feature>
<evidence type="ECO:0000259" key="20">
    <source>
        <dbReference type="Pfam" id="PF01702"/>
    </source>
</evidence>
<dbReference type="InterPro" id="IPR050852">
    <property type="entry name" value="Queuine_tRNA-ribosyltrfase"/>
</dbReference>
<feature type="binding site" evidence="17">
    <location>
        <position position="323"/>
    </location>
    <ligand>
        <name>Zn(2+)</name>
        <dbReference type="ChEBI" id="CHEBI:29105"/>
    </ligand>
</feature>
<evidence type="ECO:0000256" key="11">
    <source>
        <dbReference type="ARBA" id="ARBA00022833"/>
    </source>
</evidence>
<keyword evidence="15" id="KW-0472">Membrane</keyword>
<comment type="pathway">
    <text evidence="3">Protein modification; protein glycosylation.</text>
</comment>
<evidence type="ECO:0000256" key="18">
    <source>
        <dbReference type="SAM" id="Coils"/>
    </source>
</evidence>
<keyword evidence="14" id="KW-0333">Golgi apparatus</keyword>
<feature type="binding site" evidence="17">
    <location>
        <position position="328"/>
    </location>
    <ligand>
        <name>Zn(2+)</name>
        <dbReference type="ChEBI" id="CHEBI:29105"/>
    </ligand>
</feature>
<evidence type="ECO:0000256" key="2">
    <source>
        <dbReference type="ARBA" id="ARBA00004323"/>
    </source>
</evidence>
<evidence type="ECO:0000256" key="15">
    <source>
        <dbReference type="ARBA" id="ARBA00023136"/>
    </source>
</evidence>
<dbReference type="Gene3D" id="3.20.20.105">
    <property type="entry name" value="Queuine tRNA-ribosyltransferase-like"/>
    <property type="match status" value="1"/>
</dbReference>
<comment type="caution">
    <text evidence="22">The sequence shown here is derived from an EMBL/GenBank/DDBJ whole genome shotgun (WGS) entry which is preliminary data.</text>
</comment>
<sequence>MKFIVKACSGRARAGILYLANCPNPIETPALLLATRKGLPSFITRDLLPCLSSSDSLLLQTSPLHFLECASPETISKIGGLHHMVGLQEHGFVAVPRDSVVCLPESESTNKHGASLETPSGRMLVKPAFYMEMISSLKPNLWASVADEVPAWVSEKRNKTSVDRTVRWLDECLALDQTGGETVLGAIVGGTSLMERARCAEEVAKRHVAGFWIGGFGLGESMDEQPALLSAVTENLPDGKLRQICGVGLPEEVLQGVAAGIDLFDSTYIYHLTLGGFALTFPLHKNEKILYDPQLSEVGSDKAKINLRATVYRKDTSPIVDGCICYTCQNHTRAYINHLLNVHEMLAQILLEIHNTYHYLGFFHLIRDAIVSGGRTVGEEDRAGNPAGAGSLFTSRTTRSSPARNGDQESKMVALVKDCEPKRKLMEGSGSSTTSGDVIAEVAKTHEALQSLEKTLSGLEMELAVARTNPHKGSSSKSNHTLQRAFVVIGINTALSSRKRRDSVRETWMPKGERLRRMEREKGIVIRFVIGHSATPGGVLDRSIDAEEEEYRDFFRLRHVEGYHELSTKTRIYFSTAAAFWDADFYVKVDDDVHVNLGMLVTTLARYRSKARVYMGCMKSGPVLSQKGVKYHEPEYWKFGEEGNKYFRHATGQIYAISKDLAAYISINAPILHRFANEDVSLGSWFIGLDVQHVDDHKFCCATPPDCEWKTKTGNVCVASFDWSCSGICKSQERMKEVHTSCGEGDAAVWNVKLL</sequence>
<reference evidence="22 23" key="1">
    <citation type="submission" date="2021-07" db="EMBL/GenBank/DDBJ databases">
        <title>The Aristolochia fimbriata genome: insights into angiosperm evolution, floral development and chemical biosynthesis.</title>
        <authorList>
            <person name="Jiao Y."/>
        </authorList>
    </citation>
    <scope>NUCLEOTIDE SEQUENCE [LARGE SCALE GENOMIC DNA]</scope>
    <source>
        <strain evidence="22">IBCAS-2021</strain>
        <tissue evidence="22">Leaf</tissue>
    </source>
</reference>
<evidence type="ECO:0000256" key="6">
    <source>
        <dbReference type="ARBA" id="ARBA00022676"/>
    </source>
</evidence>
<evidence type="ECO:0000256" key="1">
    <source>
        <dbReference type="ARBA" id="ARBA00001936"/>
    </source>
</evidence>
<evidence type="ECO:0000256" key="19">
    <source>
        <dbReference type="SAM" id="MobiDB-lite"/>
    </source>
</evidence>